<dbReference type="EMBL" id="JADCKB010000029">
    <property type="protein sequence ID" value="MBE5040983.1"/>
    <property type="molecule type" value="Genomic_DNA"/>
</dbReference>
<feature type="domain" description="MPN" evidence="7">
    <location>
        <begin position="70"/>
        <end position="229"/>
    </location>
</feature>
<organism evidence="8 9">
    <name type="scientific">Ructibacterium gallinarum</name>
    <dbReference type="NCBI Taxonomy" id="2779355"/>
    <lineage>
        <taxon>Bacteria</taxon>
        <taxon>Bacillati</taxon>
        <taxon>Bacillota</taxon>
        <taxon>Clostridia</taxon>
        <taxon>Eubacteriales</taxon>
        <taxon>Oscillospiraceae</taxon>
        <taxon>Ructibacterium</taxon>
    </lineage>
</organism>
<evidence type="ECO:0000259" key="7">
    <source>
        <dbReference type="PROSITE" id="PS50249"/>
    </source>
</evidence>
<evidence type="ECO:0000256" key="5">
    <source>
        <dbReference type="ARBA" id="ARBA00022833"/>
    </source>
</evidence>
<evidence type="ECO:0000313" key="9">
    <source>
        <dbReference type="Proteomes" id="UP000806542"/>
    </source>
</evidence>
<dbReference type="SUPFAM" id="SSF47781">
    <property type="entry name" value="RuvA domain 2-like"/>
    <property type="match status" value="1"/>
</dbReference>
<dbReference type="InterPro" id="IPR001405">
    <property type="entry name" value="UPF0758"/>
</dbReference>
<dbReference type="CDD" id="cd08071">
    <property type="entry name" value="MPN_DUF2466"/>
    <property type="match status" value="1"/>
</dbReference>
<accession>A0A9D5LZL6</accession>
<dbReference type="InterPro" id="IPR037518">
    <property type="entry name" value="MPN"/>
</dbReference>
<keyword evidence="5" id="KW-0862">Zinc</keyword>
<keyword evidence="9" id="KW-1185">Reference proteome</keyword>
<evidence type="ECO:0000256" key="2">
    <source>
        <dbReference type="ARBA" id="ARBA00022670"/>
    </source>
</evidence>
<keyword evidence="2" id="KW-0645">Protease</keyword>
<proteinExistence type="inferred from homology"/>
<gene>
    <name evidence="8" type="ORF">INF28_10990</name>
</gene>
<reference evidence="8" key="1">
    <citation type="submission" date="2020-10" db="EMBL/GenBank/DDBJ databases">
        <title>ChiBAC.</title>
        <authorList>
            <person name="Zenner C."/>
            <person name="Hitch T.C.A."/>
            <person name="Clavel T."/>
        </authorList>
    </citation>
    <scope>NUCLEOTIDE SEQUENCE</scope>
    <source>
        <strain evidence="8">DSM 107454</strain>
    </source>
</reference>
<evidence type="ECO:0000256" key="3">
    <source>
        <dbReference type="ARBA" id="ARBA00022723"/>
    </source>
</evidence>
<dbReference type="AlphaFoldDB" id="A0A9D5LZL6"/>
<dbReference type="Gene3D" id="3.40.140.10">
    <property type="entry name" value="Cytidine Deaminase, domain 2"/>
    <property type="match status" value="1"/>
</dbReference>
<dbReference type="GO" id="GO:0006508">
    <property type="term" value="P:proteolysis"/>
    <property type="evidence" value="ECO:0007669"/>
    <property type="project" value="UniProtKB-KW"/>
</dbReference>
<dbReference type="Gene3D" id="1.10.150.20">
    <property type="entry name" value="5' to 3' exonuclease, C-terminal subdomain"/>
    <property type="match status" value="1"/>
</dbReference>
<protein>
    <recommendedName>
        <fullName evidence="7">MPN domain-containing protein</fullName>
    </recommendedName>
</protein>
<dbReference type="GO" id="GO:0046872">
    <property type="term" value="F:metal ion binding"/>
    <property type="evidence" value="ECO:0007669"/>
    <property type="project" value="UniProtKB-KW"/>
</dbReference>
<dbReference type="GO" id="GO:0008237">
    <property type="term" value="F:metallopeptidase activity"/>
    <property type="evidence" value="ECO:0007669"/>
    <property type="project" value="UniProtKB-KW"/>
</dbReference>
<dbReference type="SUPFAM" id="SSF102712">
    <property type="entry name" value="JAB1/MPN domain"/>
    <property type="match status" value="1"/>
</dbReference>
<evidence type="ECO:0000313" key="8">
    <source>
        <dbReference type="EMBL" id="MBE5040983.1"/>
    </source>
</evidence>
<keyword evidence="4" id="KW-0378">Hydrolase</keyword>
<keyword evidence="6" id="KW-0482">Metalloprotease</keyword>
<dbReference type="PANTHER" id="PTHR30471:SF3">
    <property type="entry name" value="UPF0758 PROTEIN YEES-RELATED"/>
    <property type="match status" value="1"/>
</dbReference>
<evidence type="ECO:0000256" key="4">
    <source>
        <dbReference type="ARBA" id="ARBA00022801"/>
    </source>
</evidence>
<keyword evidence="3" id="KW-0479">Metal-binding</keyword>
<comment type="caution">
    <text evidence="8">The sequence shown here is derived from an EMBL/GenBank/DDBJ whole genome shotgun (WGS) entry which is preliminary data.</text>
</comment>
<name>A0A9D5LZL6_9FIRM</name>
<dbReference type="PROSITE" id="PS50249">
    <property type="entry name" value="MPN"/>
    <property type="match status" value="1"/>
</dbReference>
<evidence type="ECO:0000256" key="6">
    <source>
        <dbReference type="ARBA" id="ARBA00023049"/>
    </source>
</evidence>
<comment type="similarity">
    <text evidence="1">Belongs to the UPF0758 family.</text>
</comment>
<evidence type="ECO:0000256" key="1">
    <source>
        <dbReference type="ARBA" id="ARBA00010243"/>
    </source>
</evidence>
<sequence length="229" mass="25783">MAAEEHAGHRKRLDEKAARLGFEFLEEHEQLEKLLFVAVPQGNTNPMAHKLLEQCGSLYGVLTADVEELMKVSGVGRRTAQFLHDLFPLLGCVERCMILEGKKRYPCLQTVEEMGDYVKTLFYGKLVETFFMISLNQHFQAFRVDKITEGNAEETPIYVKETVKLALRTSAKYVILAHNHPGGSLIPSRDDIVTTGALYRGMETVGITLLDHIIVAHGEFISLKQMDAF</sequence>
<dbReference type="InterPro" id="IPR025657">
    <property type="entry name" value="RadC_JAB"/>
</dbReference>
<dbReference type="InterPro" id="IPR010994">
    <property type="entry name" value="RuvA_2-like"/>
</dbReference>
<dbReference type="Pfam" id="PF04002">
    <property type="entry name" value="RadC"/>
    <property type="match status" value="1"/>
</dbReference>
<dbReference type="RefSeq" id="WP_226393521.1">
    <property type="nucleotide sequence ID" value="NZ_JADCKB010000029.1"/>
</dbReference>
<dbReference type="PANTHER" id="PTHR30471">
    <property type="entry name" value="DNA REPAIR PROTEIN RADC"/>
    <property type="match status" value="1"/>
</dbReference>
<dbReference type="Proteomes" id="UP000806542">
    <property type="component" value="Unassembled WGS sequence"/>
</dbReference>